<organism evidence="3 4">
    <name type="scientific">Streptosporangium algeriense</name>
    <dbReference type="NCBI Taxonomy" id="1682748"/>
    <lineage>
        <taxon>Bacteria</taxon>
        <taxon>Bacillati</taxon>
        <taxon>Actinomycetota</taxon>
        <taxon>Actinomycetes</taxon>
        <taxon>Streptosporangiales</taxon>
        <taxon>Streptosporangiaceae</taxon>
        <taxon>Streptosporangium</taxon>
    </lineage>
</organism>
<name>A0ABW3E0J7_9ACTN</name>
<protein>
    <submittedName>
        <fullName evidence="3">PPOX class F420-dependent oxidoreductase</fullName>
        <ecNumber evidence="3">1.-.-.-</ecNumber>
    </submittedName>
</protein>
<dbReference type="PANTHER" id="PTHR35176">
    <property type="entry name" value="HEME OXYGENASE HI_0854-RELATED"/>
    <property type="match status" value="1"/>
</dbReference>
<dbReference type="InterPro" id="IPR024031">
    <property type="entry name" value="MSMEG_5819/OxyR"/>
</dbReference>
<comment type="caution">
    <text evidence="3">The sequence shown here is derived from an EMBL/GenBank/DDBJ whole genome shotgun (WGS) entry which is preliminary data.</text>
</comment>
<dbReference type="GO" id="GO:0016491">
    <property type="term" value="F:oxidoreductase activity"/>
    <property type="evidence" value="ECO:0007669"/>
    <property type="project" value="UniProtKB-KW"/>
</dbReference>
<dbReference type="NCBIfam" id="TIGR04023">
    <property type="entry name" value="PPOX_MSMEG_5819"/>
    <property type="match status" value="1"/>
</dbReference>
<reference evidence="4" key="1">
    <citation type="journal article" date="2019" name="Int. J. Syst. Evol. Microbiol.">
        <title>The Global Catalogue of Microorganisms (GCM) 10K type strain sequencing project: providing services to taxonomists for standard genome sequencing and annotation.</title>
        <authorList>
            <consortium name="The Broad Institute Genomics Platform"/>
            <consortium name="The Broad Institute Genome Sequencing Center for Infectious Disease"/>
            <person name="Wu L."/>
            <person name="Ma J."/>
        </authorList>
    </citation>
    <scope>NUCLEOTIDE SEQUENCE [LARGE SCALE GENOMIC DNA]</scope>
    <source>
        <strain evidence="4">CCUG 62974</strain>
    </source>
</reference>
<dbReference type="Proteomes" id="UP001597024">
    <property type="component" value="Unassembled WGS sequence"/>
</dbReference>
<keyword evidence="1 3" id="KW-0560">Oxidoreductase</keyword>
<dbReference type="Pfam" id="PF01243">
    <property type="entry name" value="PNPOx_N"/>
    <property type="match status" value="1"/>
</dbReference>
<evidence type="ECO:0000313" key="4">
    <source>
        <dbReference type="Proteomes" id="UP001597024"/>
    </source>
</evidence>
<dbReference type="InterPro" id="IPR052019">
    <property type="entry name" value="F420H2_bilvrd_red/Heme_oxyg"/>
</dbReference>
<sequence length="132" mass="14529">MTFTQAELAYLSSQTLGRLATVGPDGAPQNNPIAFTVRPETGTIDIHGIAMGTTRKFRNVRHDGRVSFVVDDIASRNPWKVRGIEVRGVAEALDDVDPPQPFLSREVIRVHPARIISWGLEPGQEGMRGRDV</sequence>
<dbReference type="Gene3D" id="2.30.110.10">
    <property type="entry name" value="Electron Transport, Fmn-binding Protein, Chain A"/>
    <property type="match status" value="1"/>
</dbReference>
<gene>
    <name evidence="3" type="ORF">ACFQ08_34205</name>
</gene>
<proteinExistence type="predicted"/>
<dbReference type="InterPro" id="IPR012349">
    <property type="entry name" value="Split_barrel_FMN-bd"/>
</dbReference>
<dbReference type="PANTHER" id="PTHR35176:SF6">
    <property type="entry name" value="HEME OXYGENASE HI_0854-RELATED"/>
    <property type="match status" value="1"/>
</dbReference>
<dbReference type="EMBL" id="JBHTHX010001934">
    <property type="protein sequence ID" value="MFD0889618.1"/>
    <property type="molecule type" value="Genomic_DNA"/>
</dbReference>
<accession>A0ABW3E0J7</accession>
<evidence type="ECO:0000256" key="1">
    <source>
        <dbReference type="ARBA" id="ARBA00023002"/>
    </source>
</evidence>
<feature type="domain" description="Pyridoxamine 5'-phosphate oxidase N-terminal" evidence="2">
    <location>
        <begin position="4"/>
        <end position="108"/>
    </location>
</feature>
<dbReference type="EC" id="1.-.-.-" evidence="3"/>
<dbReference type="SUPFAM" id="SSF50475">
    <property type="entry name" value="FMN-binding split barrel"/>
    <property type="match status" value="1"/>
</dbReference>
<evidence type="ECO:0000313" key="3">
    <source>
        <dbReference type="EMBL" id="MFD0889618.1"/>
    </source>
</evidence>
<keyword evidence="4" id="KW-1185">Reference proteome</keyword>
<evidence type="ECO:0000259" key="2">
    <source>
        <dbReference type="Pfam" id="PF01243"/>
    </source>
</evidence>
<dbReference type="InterPro" id="IPR011576">
    <property type="entry name" value="Pyridox_Oxase_N"/>
</dbReference>